<evidence type="ECO:0000256" key="2">
    <source>
        <dbReference type="SAM" id="Phobius"/>
    </source>
</evidence>
<evidence type="ECO:0000313" key="4">
    <source>
        <dbReference type="Proteomes" id="UP000094463"/>
    </source>
</evidence>
<reference evidence="3 4" key="1">
    <citation type="submission" date="2015-08" db="EMBL/GenBank/DDBJ databases">
        <title>The complete genome sequence of Bacillus beveridgei MLTeJB.</title>
        <authorList>
            <person name="Hanson T.E."/>
            <person name="Mesa C."/>
            <person name="Basesman S.M."/>
            <person name="Oremland R.S."/>
        </authorList>
    </citation>
    <scope>NUCLEOTIDE SEQUENCE [LARGE SCALE GENOMIC DNA]</scope>
    <source>
        <strain evidence="3 4">MLTeJB</strain>
    </source>
</reference>
<keyword evidence="4" id="KW-1185">Reference proteome</keyword>
<dbReference type="STRING" id="632773.BBEV_0990"/>
<keyword evidence="2" id="KW-0472">Membrane</keyword>
<dbReference type="EMBL" id="CP012502">
    <property type="protein sequence ID" value="AOM82359.1"/>
    <property type="molecule type" value="Genomic_DNA"/>
</dbReference>
<name>A0A1D7QTP4_9BACI</name>
<protein>
    <submittedName>
        <fullName evidence="3">Uncharacterized protein</fullName>
    </submittedName>
</protein>
<sequence length="110" mass="12844">MKKKSSRITSLEHHRKKRANVHNNRQFKAVEGENLVDFTSRKKQKEIMNDMYLDDGDSSGGPRLPPNVRKNRSMVDYQKGPVFWLILIGVPTGFVASVLFASWLFVRFWY</sequence>
<keyword evidence="2" id="KW-0812">Transmembrane</keyword>
<organism evidence="3 4">
    <name type="scientific">Salisediminibacterium beveridgei</name>
    <dbReference type="NCBI Taxonomy" id="632773"/>
    <lineage>
        <taxon>Bacteria</taxon>
        <taxon>Bacillati</taxon>
        <taxon>Bacillota</taxon>
        <taxon>Bacilli</taxon>
        <taxon>Bacillales</taxon>
        <taxon>Bacillaceae</taxon>
        <taxon>Salisediminibacterium</taxon>
    </lineage>
</organism>
<dbReference type="Proteomes" id="UP000094463">
    <property type="component" value="Chromosome"/>
</dbReference>
<dbReference type="AlphaFoldDB" id="A0A1D7QTP4"/>
<accession>A0A1D7QTP4</accession>
<gene>
    <name evidence="3" type="ORF">BBEV_0990</name>
</gene>
<dbReference type="RefSeq" id="WP_069364459.1">
    <property type="nucleotide sequence ID" value="NZ_CP012502.1"/>
</dbReference>
<proteinExistence type="predicted"/>
<feature type="transmembrane region" description="Helical" evidence="2">
    <location>
        <begin position="82"/>
        <end position="106"/>
    </location>
</feature>
<evidence type="ECO:0000256" key="1">
    <source>
        <dbReference type="SAM" id="MobiDB-lite"/>
    </source>
</evidence>
<dbReference type="KEGG" id="bbev:BBEV_0990"/>
<evidence type="ECO:0000313" key="3">
    <source>
        <dbReference type="EMBL" id="AOM82359.1"/>
    </source>
</evidence>
<keyword evidence="2" id="KW-1133">Transmembrane helix</keyword>
<dbReference type="OrthoDB" id="2964557at2"/>
<feature type="region of interest" description="Disordered" evidence="1">
    <location>
        <begin position="1"/>
        <end position="24"/>
    </location>
</feature>